<dbReference type="VEuPathDB" id="TriTrypDB:TcYC6_0066320"/>
<gene>
    <name evidence="7" type="ORF">C4B63_81g99</name>
</gene>
<dbReference type="VEuPathDB" id="TriTrypDB:TcCLB.507811.100"/>
<keyword evidence="4 5" id="KW-0472">Membrane</keyword>
<dbReference type="VEuPathDB" id="TriTrypDB:TcBrA4_0017160"/>
<feature type="transmembrane region" description="Helical" evidence="5">
    <location>
        <begin position="282"/>
        <end position="306"/>
    </location>
</feature>
<dbReference type="VEuPathDB" id="TriTrypDB:C3747_114g176"/>
<feature type="transmembrane region" description="Helical" evidence="5">
    <location>
        <begin position="85"/>
        <end position="116"/>
    </location>
</feature>
<dbReference type="Proteomes" id="UP000246121">
    <property type="component" value="Unassembled WGS sequence"/>
</dbReference>
<evidence type="ECO:0000256" key="4">
    <source>
        <dbReference type="ARBA" id="ARBA00023136"/>
    </source>
</evidence>
<feature type="transmembrane region" description="Helical" evidence="5">
    <location>
        <begin position="137"/>
        <end position="164"/>
    </location>
</feature>
<evidence type="ECO:0000256" key="5">
    <source>
        <dbReference type="SAM" id="Phobius"/>
    </source>
</evidence>
<reference evidence="7 8" key="1">
    <citation type="journal article" date="2018" name="Microb. Genom.">
        <title>Expanding an expanded genome: long-read sequencing of Trypanosoma cruzi.</title>
        <authorList>
            <person name="Berna L."/>
            <person name="Rodriguez M."/>
            <person name="Chiribao M.L."/>
            <person name="Parodi-Talice A."/>
            <person name="Pita S."/>
            <person name="Rijo G."/>
            <person name="Alvarez-Valin F."/>
            <person name="Robello C."/>
        </authorList>
    </citation>
    <scope>NUCLEOTIDE SEQUENCE [LARGE SCALE GENOMIC DNA]</scope>
    <source>
        <strain evidence="7 8">Dm28c</strain>
    </source>
</reference>
<feature type="transmembrane region" description="Helical" evidence="5">
    <location>
        <begin position="208"/>
        <end position="229"/>
    </location>
</feature>
<dbReference type="VEuPathDB" id="TriTrypDB:ECC02_001975"/>
<dbReference type="VEuPathDB" id="TriTrypDB:Tc_MARK_3718"/>
<evidence type="ECO:0000256" key="3">
    <source>
        <dbReference type="ARBA" id="ARBA00022989"/>
    </source>
</evidence>
<comment type="subcellular location">
    <subcellularLocation>
        <location evidence="1">Membrane</location>
        <topology evidence="1">Multi-pass membrane protein</topology>
    </subcellularLocation>
</comment>
<dbReference type="VEuPathDB" id="TriTrypDB:TcG_08177"/>
<dbReference type="EMBL" id="PRFA01000081">
    <property type="protein sequence ID" value="PWU87971.1"/>
    <property type="molecule type" value="Genomic_DNA"/>
</dbReference>
<dbReference type="VEuPathDB" id="TriTrypDB:TCSYLVIO_004970"/>
<dbReference type="VEuPathDB" id="TriTrypDB:C4B63_81g99"/>
<feature type="transmembrane region" description="Helical" evidence="5">
    <location>
        <begin position="184"/>
        <end position="201"/>
    </location>
</feature>
<feature type="transmembrane region" description="Helical" evidence="5">
    <location>
        <begin position="249"/>
        <end position="270"/>
    </location>
</feature>
<dbReference type="PANTHER" id="PTHR22950">
    <property type="entry name" value="AMINO ACID TRANSPORTER"/>
    <property type="match status" value="1"/>
</dbReference>
<dbReference type="VEuPathDB" id="TriTrypDB:TcCL_NonESM10771"/>
<dbReference type="VEuPathDB" id="TriTrypDB:TcCLB.510187.540"/>
<feature type="domain" description="Amino acid transporter transmembrane" evidence="6">
    <location>
        <begin position="65"/>
        <end position="453"/>
    </location>
</feature>
<keyword evidence="2 5" id="KW-0812">Transmembrane</keyword>
<dbReference type="GO" id="GO:0016020">
    <property type="term" value="C:membrane"/>
    <property type="evidence" value="ECO:0007669"/>
    <property type="project" value="UniProtKB-SubCell"/>
</dbReference>
<evidence type="ECO:0000256" key="1">
    <source>
        <dbReference type="ARBA" id="ARBA00004141"/>
    </source>
</evidence>
<evidence type="ECO:0000259" key="6">
    <source>
        <dbReference type="Pfam" id="PF01490"/>
    </source>
</evidence>
<keyword evidence="3 5" id="KW-1133">Transmembrane helix</keyword>
<dbReference type="AlphaFoldDB" id="A0A2V2UVH4"/>
<dbReference type="VEuPathDB" id="TriTrypDB:BCY84_22915"/>
<name>A0A2V2UVH4_TRYCR</name>
<evidence type="ECO:0000313" key="8">
    <source>
        <dbReference type="Proteomes" id="UP000246121"/>
    </source>
</evidence>
<dbReference type="VEuPathDB" id="TriTrypDB:TCDM_06536"/>
<dbReference type="Pfam" id="PF01490">
    <property type="entry name" value="Aa_trans"/>
    <property type="match status" value="1"/>
</dbReference>
<dbReference type="GO" id="GO:0005737">
    <property type="term" value="C:cytoplasm"/>
    <property type="evidence" value="ECO:0007669"/>
    <property type="project" value="TreeGrafter"/>
</dbReference>
<evidence type="ECO:0000313" key="7">
    <source>
        <dbReference type="EMBL" id="PWU87971.1"/>
    </source>
</evidence>
<sequence>MEGLPQISREGEQSSDSAYVVSIERKKERPSAVNGALSPQRECEKSISGFFALLLGAVIPHGGLLSNSFSLASASLGAGVITLPWAFHACGILMGTLYLILMTVFTVYTITILGYVMEKTGYRAFEQMSRGTLGKGADYLMAAVMGTSCFGAAVAYVIAVGSLITPIAQHSTATPEFFKLKKGIRLLVCLVWLLGMLPLVIPKEVNTLRYFSAVGVGFVVYFVILVVVHACQNGLPKRSEVQIVSTGNIGMEGLGTFVFAYLCHAVAFQVYFEMKARSTTQLLLSATLSMTVCSVLYWLVGVFGYMEFGREVKESVLYMFDPVGEPLMMVAYVGLIIKLCVSYALNMIPCRNTLYYIIGWDINNISYWKHIACVTLVSTIVLVAGLFVPRISTAFDLAGALCGGFIGFIYPALIYMYSGGWTLKRVGWFQYIMTYISLFVGVICVVFGTGATIYSTFG</sequence>
<dbReference type="InterPro" id="IPR013057">
    <property type="entry name" value="AA_transpt_TM"/>
</dbReference>
<dbReference type="OrthoDB" id="28208at2759"/>
<dbReference type="GO" id="GO:0015179">
    <property type="term" value="F:L-amino acid transmembrane transporter activity"/>
    <property type="evidence" value="ECO:0007669"/>
    <property type="project" value="TreeGrafter"/>
</dbReference>
<accession>A0A2V2UVH4</accession>
<feature type="transmembrane region" description="Helical" evidence="5">
    <location>
        <begin position="428"/>
        <end position="454"/>
    </location>
</feature>
<evidence type="ECO:0000256" key="2">
    <source>
        <dbReference type="ARBA" id="ARBA00022692"/>
    </source>
</evidence>
<proteinExistence type="predicted"/>
<feature type="transmembrane region" description="Helical" evidence="5">
    <location>
        <begin position="394"/>
        <end position="416"/>
    </location>
</feature>
<feature type="transmembrane region" description="Helical" evidence="5">
    <location>
        <begin position="326"/>
        <end position="346"/>
    </location>
</feature>
<feature type="transmembrane region" description="Helical" evidence="5">
    <location>
        <begin position="367"/>
        <end position="388"/>
    </location>
</feature>
<organism evidence="7 8">
    <name type="scientific">Trypanosoma cruzi</name>
    <dbReference type="NCBI Taxonomy" id="5693"/>
    <lineage>
        <taxon>Eukaryota</taxon>
        <taxon>Discoba</taxon>
        <taxon>Euglenozoa</taxon>
        <taxon>Kinetoplastea</taxon>
        <taxon>Metakinetoplastina</taxon>
        <taxon>Trypanosomatida</taxon>
        <taxon>Trypanosomatidae</taxon>
        <taxon>Trypanosoma</taxon>
        <taxon>Schizotrypanum</taxon>
    </lineage>
</organism>
<feature type="transmembrane region" description="Helical" evidence="5">
    <location>
        <begin position="47"/>
        <end position="65"/>
    </location>
</feature>
<comment type="caution">
    <text evidence="7">The sequence shown here is derived from an EMBL/GenBank/DDBJ whole genome shotgun (WGS) entry which is preliminary data.</text>
</comment>
<dbReference type="PANTHER" id="PTHR22950:SF702">
    <property type="entry name" value="AMINO ACID TRANSPORTER PROTEIN"/>
    <property type="match status" value="1"/>
</dbReference>
<protein>
    <submittedName>
        <fullName evidence="7">Putative amino acid transporter</fullName>
    </submittedName>
</protein>